<feature type="compositionally biased region" description="Basic and acidic residues" evidence="2">
    <location>
        <begin position="145"/>
        <end position="162"/>
    </location>
</feature>
<evidence type="ECO:0000256" key="1">
    <source>
        <dbReference type="PROSITE-ProRule" id="PRU00325"/>
    </source>
</evidence>
<protein>
    <recommendedName>
        <fullName evidence="3">SWIM-type domain-containing protein</fullName>
    </recommendedName>
</protein>
<gene>
    <name evidence="4" type="ORF">GCM10010917_29670</name>
</gene>
<dbReference type="Proteomes" id="UP000609323">
    <property type="component" value="Unassembled WGS sequence"/>
</dbReference>
<name>A0ABQ1GF22_9BACL</name>
<dbReference type="EMBL" id="BMHF01000010">
    <property type="protein sequence ID" value="GGA42434.1"/>
    <property type="molecule type" value="Genomic_DNA"/>
</dbReference>
<dbReference type="InterPro" id="IPR007527">
    <property type="entry name" value="Znf_SWIM"/>
</dbReference>
<keyword evidence="5" id="KW-1185">Reference proteome</keyword>
<proteinExistence type="predicted"/>
<comment type="caution">
    <text evidence="4">The sequence shown here is derived from an EMBL/GenBank/DDBJ whole genome shotgun (WGS) entry which is preliminary data.</text>
</comment>
<evidence type="ECO:0000313" key="5">
    <source>
        <dbReference type="Proteomes" id="UP000609323"/>
    </source>
</evidence>
<organism evidence="4 5">
    <name type="scientific">Paenibacillus physcomitrellae</name>
    <dbReference type="NCBI Taxonomy" id="1619311"/>
    <lineage>
        <taxon>Bacteria</taxon>
        <taxon>Bacillati</taxon>
        <taxon>Bacillota</taxon>
        <taxon>Bacilli</taxon>
        <taxon>Bacillales</taxon>
        <taxon>Paenibacillaceae</taxon>
        <taxon>Paenibacillus</taxon>
    </lineage>
</organism>
<sequence>MTMKPDGLIQDAEWNRLVRYTGSQFDEVTLSRGFLYFKQGRVEQLEMPEPALVRAAVRGSDPQPYKVEIPLETLSLASCSCPVNEPCKHMAAALMKLAETQGRSVNSLANAKAKQMLASAKPAAKPAPPLLRDGLFAEGSYSDDPASRRQDQAGRNYADHSDQGSGIARWHALFQRVTAPLEREVRNSAYADKALELILQAKRNLSPAAEQLYGLHAHLFVQQSLLQPVRIPGAAQAYSSHLGYFTHVAVGELDKAVLLSLGDSPAGVQGGEREELKELKPLLIQSLEWLRSEMLKEQRERYYFSHYYYRFWKEWLLPVFPGTELLREELAKLDAEEAASPAGLSDPVSGKSGDAAALQQARVIQPYALDATRAWLLAQLGEDEPAWERLRTAASLPSGLRPENLSNLLDIVQQTGSGARLTSWLMRLVPLLKNSRTNQLESYFAYWEAAAALDPSAGTLMWRTLEELLPAAQRFYERKLFEHGRFREWMDYQLSAGAEPLDFKVKDLQKIEKADPRLLLPFYHQAVERYVTHKNRDSYKKAVKLLKRLAKLYAKLKQTERWERFVTAFTVRYSRLRALQEELRKGKLIS</sequence>
<keyword evidence="1" id="KW-0479">Metal-binding</keyword>
<evidence type="ECO:0000256" key="2">
    <source>
        <dbReference type="SAM" id="MobiDB-lite"/>
    </source>
</evidence>
<feature type="domain" description="SWIM-type" evidence="3">
    <location>
        <begin position="65"/>
        <end position="98"/>
    </location>
</feature>
<reference evidence="5" key="1">
    <citation type="journal article" date="2019" name="Int. J. Syst. Evol. Microbiol.">
        <title>The Global Catalogue of Microorganisms (GCM) 10K type strain sequencing project: providing services to taxonomists for standard genome sequencing and annotation.</title>
        <authorList>
            <consortium name="The Broad Institute Genomics Platform"/>
            <consortium name="The Broad Institute Genome Sequencing Center for Infectious Disease"/>
            <person name="Wu L."/>
            <person name="Ma J."/>
        </authorList>
    </citation>
    <scope>NUCLEOTIDE SEQUENCE [LARGE SCALE GENOMIC DNA]</scope>
    <source>
        <strain evidence="5">CGMCC 1.15044</strain>
    </source>
</reference>
<dbReference type="PROSITE" id="PS50966">
    <property type="entry name" value="ZF_SWIM"/>
    <property type="match status" value="1"/>
</dbReference>
<feature type="region of interest" description="Disordered" evidence="2">
    <location>
        <begin position="134"/>
        <end position="163"/>
    </location>
</feature>
<evidence type="ECO:0000259" key="3">
    <source>
        <dbReference type="PROSITE" id="PS50966"/>
    </source>
</evidence>
<dbReference type="Pfam" id="PF04434">
    <property type="entry name" value="SWIM"/>
    <property type="match status" value="1"/>
</dbReference>
<keyword evidence="1" id="KW-0863">Zinc-finger</keyword>
<evidence type="ECO:0000313" key="4">
    <source>
        <dbReference type="EMBL" id="GGA42434.1"/>
    </source>
</evidence>
<accession>A0ABQ1GF22</accession>
<keyword evidence="1" id="KW-0862">Zinc</keyword>